<keyword evidence="6" id="KW-1185">Reference proteome</keyword>
<evidence type="ECO:0000256" key="3">
    <source>
        <dbReference type="SAM" id="MobiDB-lite"/>
    </source>
</evidence>
<feature type="domain" description="RecA family profile 1" evidence="4">
    <location>
        <begin position="93"/>
        <end position="295"/>
    </location>
</feature>
<evidence type="ECO:0000256" key="1">
    <source>
        <dbReference type="ARBA" id="ARBA00004123"/>
    </source>
</evidence>
<dbReference type="PROSITE" id="PS50162">
    <property type="entry name" value="RECA_2"/>
    <property type="match status" value="1"/>
</dbReference>
<accession>A0ABR1J8H2</accession>
<evidence type="ECO:0000313" key="6">
    <source>
        <dbReference type="Proteomes" id="UP001498398"/>
    </source>
</evidence>
<comment type="caution">
    <text evidence="5">The sequence shown here is derived from an EMBL/GenBank/DDBJ whole genome shotgun (WGS) entry which is preliminary data.</text>
</comment>
<sequence>MRLDTEFLTPKPLPASLVQALAHLSIYTTSDLLFNASTVKLITGQTPLQARAFSLYEHLPSGIISLRDLERCLVSVLRKIAPPGVSAHDLHLRSKTYLNAFPTLDRLIDSEECRGLPSQNVYEISGDRGAGKSTLALNIVLRNLFFGSSEILWIDSTGDFSADRALEVLHTISEEPHPSKPSMDLDSDSDSNPFEPSPPSIENALEDALTRLRVSVAFDIQTAYEIFDSLGLSTNSATMFTPIRCIVIDPITPLLSPHLSAASAQGHALMTAFMRHLKALANRFNLVVFVVNNATLLDIKKPVTQNQVNSTNLPSQSRSILPFTDKKPALGPSFAYMTDATFWVAEWRNASQNTLSEEGTTLHVLEILRSRISPSNTWCKFKIRGCVVESMTGAL</sequence>
<name>A0ABR1J8H2_9AGAR</name>
<reference evidence="5 6" key="1">
    <citation type="submission" date="2024-01" db="EMBL/GenBank/DDBJ databases">
        <title>A draft genome for the cacao thread blight pathogen Marasmiellus scandens.</title>
        <authorList>
            <person name="Baruah I.K."/>
            <person name="Leung J."/>
            <person name="Bukari Y."/>
            <person name="Amoako-Attah I."/>
            <person name="Meinhardt L.W."/>
            <person name="Bailey B.A."/>
            <person name="Cohen S.P."/>
        </authorList>
    </citation>
    <scope>NUCLEOTIDE SEQUENCE [LARGE SCALE GENOMIC DNA]</scope>
    <source>
        <strain evidence="5 6">GH-19</strain>
    </source>
</reference>
<dbReference type="SUPFAM" id="SSF52540">
    <property type="entry name" value="P-loop containing nucleoside triphosphate hydrolases"/>
    <property type="match status" value="1"/>
</dbReference>
<proteinExistence type="predicted"/>
<comment type="subcellular location">
    <subcellularLocation>
        <location evidence="1">Nucleus</location>
    </subcellularLocation>
</comment>
<feature type="region of interest" description="Disordered" evidence="3">
    <location>
        <begin position="172"/>
        <end position="200"/>
    </location>
</feature>
<dbReference type="PANTHER" id="PTHR46457">
    <property type="entry name" value="DNA REPAIR PROTEIN RAD51 HOMOLOG 4"/>
    <property type="match status" value="1"/>
</dbReference>
<dbReference type="InterPro" id="IPR020588">
    <property type="entry name" value="RecA_ATP-bd"/>
</dbReference>
<dbReference type="Proteomes" id="UP001498398">
    <property type="component" value="Unassembled WGS sequence"/>
</dbReference>
<dbReference type="InterPro" id="IPR051988">
    <property type="entry name" value="HRR_RAD51_Paralog"/>
</dbReference>
<dbReference type="InterPro" id="IPR027417">
    <property type="entry name" value="P-loop_NTPase"/>
</dbReference>
<organism evidence="5 6">
    <name type="scientific">Marasmiellus scandens</name>
    <dbReference type="NCBI Taxonomy" id="2682957"/>
    <lineage>
        <taxon>Eukaryota</taxon>
        <taxon>Fungi</taxon>
        <taxon>Dikarya</taxon>
        <taxon>Basidiomycota</taxon>
        <taxon>Agaricomycotina</taxon>
        <taxon>Agaricomycetes</taxon>
        <taxon>Agaricomycetidae</taxon>
        <taxon>Agaricales</taxon>
        <taxon>Marasmiineae</taxon>
        <taxon>Omphalotaceae</taxon>
        <taxon>Marasmiellus</taxon>
    </lineage>
</organism>
<keyword evidence="2" id="KW-0539">Nucleus</keyword>
<evidence type="ECO:0000313" key="5">
    <source>
        <dbReference type="EMBL" id="KAK7449638.1"/>
    </source>
</evidence>
<dbReference type="EMBL" id="JBANRG010000035">
    <property type="protein sequence ID" value="KAK7449638.1"/>
    <property type="molecule type" value="Genomic_DNA"/>
</dbReference>
<evidence type="ECO:0000256" key="2">
    <source>
        <dbReference type="ARBA" id="ARBA00023242"/>
    </source>
</evidence>
<protein>
    <recommendedName>
        <fullName evidence="4">RecA family profile 1 domain-containing protein</fullName>
    </recommendedName>
</protein>
<dbReference type="PANTHER" id="PTHR46457:SF1">
    <property type="entry name" value="DNA REPAIR PROTEIN RAD51 HOMOLOG 4"/>
    <property type="match status" value="1"/>
</dbReference>
<gene>
    <name evidence="5" type="ORF">VKT23_013113</name>
</gene>
<evidence type="ECO:0000259" key="4">
    <source>
        <dbReference type="PROSITE" id="PS50162"/>
    </source>
</evidence>
<dbReference type="Gene3D" id="3.40.50.300">
    <property type="entry name" value="P-loop containing nucleotide triphosphate hydrolases"/>
    <property type="match status" value="1"/>
</dbReference>